<sequence>MGGAVSQCLAIRLPVLGRQGQDRGDAEAEEGRASSSRSSGQPAHIHSQPVHLQLQMAPRTRPDATRPAATRRCHNRSRAAADSSGTTRENGFEAHSRGACIPPGREGPAWATVVRHGPEEVAGSSGLGNEARQAIQLEVGQGGGPTTSNSKSRTHRRAGLVGRGDAHEQQGTAGCLPAALLLNSLVSPAEPVAQLSSGAGRLLQPPPAGHQSAVPPLQGAGHASSLPPVGHKLMAHLHNRRSTPRCASDRDGPGPEATGLAVLAEAVGAAGGGSNGGQGLALCKVQHPWSGPAGTAGSSLARKREAAAAAVAKLHHSAEAAHNSAVKAVAAWTASRHHGKVKGKPADGAKPLERKDVSAMKCPGTTASLSYKAALLAQRRSTPGVIARHHPA</sequence>
<protein>
    <submittedName>
        <fullName evidence="2">Uncharacterized protein</fullName>
    </submittedName>
</protein>
<name>A0A699ZVJ1_HAELA</name>
<evidence type="ECO:0000256" key="1">
    <source>
        <dbReference type="SAM" id="MobiDB-lite"/>
    </source>
</evidence>
<dbReference type="Proteomes" id="UP000485058">
    <property type="component" value="Unassembled WGS sequence"/>
</dbReference>
<reference evidence="2 3" key="1">
    <citation type="submission" date="2020-02" db="EMBL/GenBank/DDBJ databases">
        <title>Draft genome sequence of Haematococcus lacustris strain NIES-144.</title>
        <authorList>
            <person name="Morimoto D."/>
            <person name="Nakagawa S."/>
            <person name="Yoshida T."/>
            <person name="Sawayama S."/>
        </authorList>
    </citation>
    <scope>NUCLEOTIDE SEQUENCE [LARGE SCALE GENOMIC DNA]</scope>
    <source>
        <strain evidence="2 3">NIES-144</strain>
    </source>
</reference>
<gene>
    <name evidence="2" type="ORF">HaLaN_23116</name>
</gene>
<evidence type="ECO:0000313" key="2">
    <source>
        <dbReference type="EMBL" id="GFH25190.1"/>
    </source>
</evidence>
<organism evidence="2 3">
    <name type="scientific">Haematococcus lacustris</name>
    <name type="common">Green alga</name>
    <name type="synonym">Haematococcus pluvialis</name>
    <dbReference type="NCBI Taxonomy" id="44745"/>
    <lineage>
        <taxon>Eukaryota</taxon>
        <taxon>Viridiplantae</taxon>
        <taxon>Chlorophyta</taxon>
        <taxon>core chlorophytes</taxon>
        <taxon>Chlorophyceae</taxon>
        <taxon>CS clade</taxon>
        <taxon>Chlamydomonadales</taxon>
        <taxon>Haematococcaceae</taxon>
        <taxon>Haematococcus</taxon>
    </lineage>
</organism>
<accession>A0A699ZVJ1</accession>
<feature type="compositionally biased region" description="Basic and acidic residues" evidence="1">
    <location>
        <begin position="20"/>
        <end position="32"/>
    </location>
</feature>
<dbReference type="AlphaFoldDB" id="A0A699ZVJ1"/>
<feature type="region of interest" description="Disordered" evidence="1">
    <location>
        <begin position="11"/>
        <end position="104"/>
    </location>
</feature>
<proteinExistence type="predicted"/>
<keyword evidence="3" id="KW-1185">Reference proteome</keyword>
<dbReference type="EMBL" id="BLLF01002745">
    <property type="protein sequence ID" value="GFH25190.1"/>
    <property type="molecule type" value="Genomic_DNA"/>
</dbReference>
<comment type="caution">
    <text evidence="2">The sequence shown here is derived from an EMBL/GenBank/DDBJ whole genome shotgun (WGS) entry which is preliminary data.</text>
</comment>
<feature type="region of interest" description="Disordered" evidence="1">
    <location>
        <begin position="204"/>
        <end position="229"/>
    </location>
</feature>
<evidence type="ECO:0000313" key="3">
    <source>
        <dbReference type="Proteomes" id="UP000485058"/>
    </source>
</evidence>